<dbReference type="AlphaFoldDB" id="A0A6C0BPK5"/>
<sequence length="47" mass="5342">MFESPRDLLLSTGGLIGHIQCTWDIGEIEIQPRWGWISSPEDEIDEA</sequence>
<name>A0A6C0BPK5_9ZZZZ</name>
<evidence type="ECO:0000313" key="1">
    <source>
        <dbReference type="EMBL" id="QHS93193.1"/>
    </source>
</evidence>
<proteinExistence type="predicted"/>
<organism evidence="1">
    <name type="scientific">viral metagenome</name>
    <dbReference type="NCBI Taxonomy" id="1070528"/>
    <lineage>
        <taxon>unclassified sequences</taxon>
        <taxon>metagenomes</taxon>
        <taxon>organismal metagenomes</taxon>
    </lineage>
</organism>
<reference evidence="1" key="1">
    <citation type="journal article" date="2020" name="Nature">
        <title>Giant virus diversity and host interactions through global metagenomics.</title>
        <authorList>
            <person name="Schulz F."/>
            <person name="Roux S."/>
            <person name="Paez-Espino D."/>
            <person name="Jungbluth S."/>
            <person name="Walsh D.A."/>
            <person name="Denef V.J."/>
            <person name="McMahon K.D."/>
            <person name="Konstantinidis K.T."/>
            <person name="Eloe-Fadrosh E.A."/>
            <person name="Kyrpides N.C."/>
            <person name="Woyke T."/>
        </authorList>
    </citation>
    <scope>NUCLEOTIDE SEQUENCE</scope>
    <source>
        <strain evidence="1">GVMAG-M-3300017651-5</strain>
    </source>
</reference>
<accession>A0A6C0BPK5</accession>
<dbReference type="EMBL" id="MN739199">
    <property type="protein sequence ID" value="QHS93193.1"/>
    <property type="molecule type" value="Genomic_DNA"/>
</dbReference>
<protein>
    <submittedName>
        <fullName evidence="1">Uncharacterized protein</fullName>
    </submittedName>
</protein>